<evidence type="ECO:0000313" key="4">
    <source>
        <dbReference type="Proteomes" id="UP000295536"/>
    </source>
</evidence>
<dbReference type="EMBL" id="VJNC01000008">
    <property type="protein sequence ID" value="TSE21959.1"/>
    <property type="molecule type" value="Genomic_DNA"/>
</dbReference>
<organism evidence="2 4">
    <name type="scientific">Tepidimonas ignava</name>
    <dbReference type="NCBI Taxonomy" id="114249"/>
    <lineage>
        <taxon>Bacteria</taxon>
        <taxon>Pseudomonadati</taxon>
        <taxon>Pseudomonadota</taxon>
        <taxon>Betaproteobacteria</taxon>
        <taxon>Burkholderiales</taxon>
        <taxon>Tepidimonas</taxon>
    </lineage>
</organism>
<dbReference type="PIRSF" id="PIRSF003113">
    <property type="entry name" value="BolA"/>
    <property type="match status" value="1"/>
</dbReference>
<reference evidence="3 5" key="2">
    <citation type="submission" date="2019-07" db="EMBL/GenBank/DDBJ databases">
        <title>Tepidimonas ignava SPS-1037 draft genome.</title>
        <authorList>
            <person name="Da Costa M.S."/>
            <person name="Froufe H.J.C."/>
            <person name="Egas C."/>
            <person name="Albuquerque L."/>
        </authorList>
    </citation>
    <scope>NUCLEOTIDE SEQUENCE [LARGE SCALE GENOMIC DNA]</scope>
    <source>
        <strain evidence="3 5">SPS-1037</strain>
    </source>
</reference>
<comment type="similarity">
    <text evidence="1">Belongs to the BolA/IbaG family.</text>
</comment>
<evidence type="ECO:0000256" key="1">
    <source>
        <dbReference type="RuleBase" id="RU003860"/>
    </source>
</evidence>
<dbReference type="OrthoDB" id="5296536at2"/>
<keyword evidence="3" id="KW-0238">DNA-binding</keyword>
<sequence length="100" mass="10711">MTPSTPRSQPSAELLAALLRQRLQPRQLEVIDESAAHAGHMEASASGRGTHFRVRIAADVLDGLSRVAAHRLVYDALRPAFDAGVHALALEIERSPAPAV</sequence>
<gene>
    <name evidence="3" type="primary">bolA</name>
    <name evidence="2" type="ORF">EDC36_102136</name>
    <name evidence="3" type="ORF">Tigna_01413</name>
</gene>
<dbReference type="SUPFAM" id="SSF82657">
    <property type="entry name" value="BolA-like"/>
    <property type="match status" value="1"/>
</dbReference>
<dbReference type="Proteomes" id="UP000295536">
    <property type="component" value="Unassembled WGS sequence"/>
</dbReference>
<dbReference type="PANTHER" id="PTHR46230">
    <property type="match status" value="1"/>
</dbReference>
<evidence type="ECO:0000313" key="2">
    <source>
        <dbReference type="EMBL" id="TCS99459.1"/>
    </source>
</evidence>
<proteinExistence type="inferred from homology"/>
<evidence type="ECO:0000313" key="5">
    <source>
        <dbReference type="Proteomes" id="UP000315577"/>
    </source>
</evidence>
<dbReference type="AlphaFoldDB" id="A0A4R3LH61"/>
<reference evidence="2 4" key="1">
    <citation type="submission" date="2019-03" db="EMBL/GenBank/DDBJ databases">
        <title>Genomic Encyclopedia of Type Strains, Phase IV (KMG-IV): sequencing the most valuable type-strain genomes for metagenomic binning, comparative biology and taxonomic classification.</title>
        <authorList>
            <person name="Goeker M."/>
        </authorList>
    </citation>
    <scope>NUCLEOTIDE SEQUENCE [LARGE SCALE GENOMIC DNA]</scope>
    <source>
        <strain evidence="2 4">DSM 12034</strain>
    </source>
</reference>
<dbReference type="InterPro" id="IPR002634">
    <property type="entry name" value="BolA"/>
</dbReference>
<evidence type="ECO:0000313" key="3">
    <source>
        <dbReference type="EMBL" id="TSE21959.1"/>
    </source>
</evidence>
<dbReference type="Gene3D" id="3.30.300.90">
    <property type="entry name" value="BolA-like"/>
    <property type="match status" value="1"/>
</dbReference>
<protein>
    <submittedName>
        <fullName evidence="2">BolA protein</fullName>
    </submittedName>
    <submittedName>
        <fullName evidence="3">DNA-binding transcriptional regulator BolA</fullName>
    </submittedName>
</protein>
<name>A0A4R3LH61_9BURK</name>
<keyword evidence="5" id="KW-1185">Reference proteome</keyword>
<dbReference type="GO" id="GO:0003677">
    <property type="term" value="F:DNA binding"/>
    <property type="evidence" value="ECO:0007669"/>
    <property type="project" value="UniProtKB-KW"/>
</dbReference>
<dbReference type="EMBL" id="SMAH01000002">
    <property type="protein sequence ID" value="TCS99459.1"/>
    <property type="molecule type" value="Genomic_DNA"/>
</dbReference>
<dbReference type="RefSeq" id="WP_132961604.1">
    <property type="nucleotide sequence ID" value="NZ_SMAH01000002.1"/>
</dbReference>
<dbReference type="Pfam" id="PF01722">
    <property type="entry name" value="BolA"/>
    <property type="match status" value="1"/>
</dbReference>
<dbReference type="InterPro" id="IPR036065">
    <property type="entry name" value="BolA-like_sf"/>
</dbReference>
<comment type="caution">
    <text evidence="2">The sequence shown here is derived from an EMBL/GenBank/DDBJ whole genome shotgun (WGS) entry which is preliminary data.</text>
</comment>
<accession>A0A4R3LH61</accession>
<dbReference type="GO" id="GO:0016226">
    <property type="term" value="P:iron-sulfur cluster assembly"/>
    <property type="evidence" value="ECO:0007669"/>
    <property type="project" value="TreeGrafter"/>
</dbReference>
<dbReference type="PANTHER" id="PTHR46230:SF7">
    <property type="entry name" value="BOLA-LIKE PROTEIN 1"/>
    <property type="match status" value="1"/>
</dbReference>
<dbReference type="Proteomes" id="UP000315577">
    <property type="component" value="Unassembled WGS sequence"/>
</dbReference>